<feature type="transmembrane region" description="Helical" evidence="6">
    <location>
        <begin position="23"/>
        <end position="47"/>
    </location>
</feature>
<evidence type="ECO:0000256" key="2">
    <source>
        <dbReference type="ARBA" id="ARBA00022475"/>
    </source>
</evidence>
<organism evidence="7 8">
    <name type="scientific">Cereibacter sphaeroides</name>
    <name type="common">Rhodobacter sphaeroides</name>
    <dbReference type="NCBI Taxonomy" id="1063"/>
    <lineage>
        <taxon>Bacteria</taxon>
        <taxon>Pseudomonadati</taxon>
        <taxon>Pseudomonadota</taxon>
        <taxon>Alphaproteobacteria</taxon>
        <taxon>Rhodobacterales</taxon>
        <taxon>Paracoccaceae</taxon>
        <taxon>Cereibacter</taxon>
    </lineage>
</organism>
<keyword evidence="4 6" id="KW-1133">Transmembrane helix</keyword>
<dbReference type="EMBL" id="QFQS01000001">
    <property type="protein sequence ID" value="PZQ99325.1"/>
    <property type="molecule type" value="Genomic_DNA"/>
</dbReference>
<dbReference type="GO" id="GO:0005886">
    <property type="term" value="C:plasma membrane"/>
    <property type="evidence" value="ECO:0007669"/>
    <property type="project" value="UniProtKB-SubCell"/>
</dbReference>
<comment type="subcellular location">
    <subcellularLocation>
        <location evidence="1">Cell membrane</location>
        <topology evidence="1">Multi-pass membrane protein</topology>
    </subcellularLocation>
</comment>
<feature type="transmembrane region" description="Helical" evidence="6">
    <location>
        <begin position="59"/>
        <end position="89"/>
    </location>
</feature>
<evidence type="ECO:0000313" key="8">
    <source>
        <dbReference type="Proteomes" id="UP000248975"/>
    </source>
</evidence>
<evidence type="ECO:0000313" key="7">
    <source>
        <dbReference type="EMBL" id="PZQ99325.1"/>
    </source>
</evidence>
<reference evidence="7 8" key="1">
    <citation type="submission" date="2017-08" db="EMBL/GenBank/DDBJ databases">
        <title>Infants hospitalized years apart are colonized by the same room-sourced microbial strains.</title>
        <authorList>
            <person name="Brooks B."/>
            <person name="Olm M.R."/>
            <person name="Firek B.A."/>
            <person name="Baker R."/>
            <person name="Thomas B.C."/>
            <person name="Morowitz M.J."/>
            <person name="Banfield J.F."/>
        </authorList>
    </citation>
    <scope>NUCLEOTIDE SEQUENCE [LARGE SCALE GENOMIC DNA]</scope>
    <source>
        <strain evidence="7">S2_003_000_R2_11</strain>
    </source>
</reference>
<feature type="transmembrane region" description="Helical" evidence="6">
    <location>
        <begin position="101"/>
        <end position="127"/>
    </location>
</feature>
<evidence type="ECO:0000256" key="3">
    <source>
        <dbReference type="ARBA" id="ARBA00022692"/>
    </source>
</evidence>
<evidence type="ECO:0000256" key="1">
    <source>
        <dbReference type="ARBA" id="ARBA00004651"/>
    </source>
</evidence>
<proteinExistence type="predicted"/>
<feature type="transmembrane region" description="Helical" evidence="6">
    <location>
        <begin position="227"/>
        <end position="247"/>
    </location>
</feature>
<name>A0A2W5SJ29_CERSP</name>
<dbReference type="Proteomes" id="UP000248975">
    <property type="component" value="Unassembled WGS sequence"/>
</dbReference>
<protein>
    <submittedName>
        <fullName evidence="7">Ribose ABC transporter permease</fullName>
    </submittedName>
</protein>
<keyword evidence="5 6" id="KW-0472">Membrane</keyword>
<keyword evidence="3 6" id="KW-0812">Transmembrane</keyword>
<evidence type="ECO:0000256" key="5">
    <source>
        <dbReference type="ARBA" id="ARBA00023136"/>
    </source>
</evidence>
<accession>A0A2W5SJ29</accession>
<dbReference type="Pfam" id="PF02653">
    <property type="entry name" value="BPD_transp_2"/>
    <property type="match status" value="1"/>
</dbReference>
<dbReference type="PANTHER" id="PTHR32196">
    <property type="entry name" value="ABC TRANSPORTER PERMEASE PROTEIN YPHD-RELATED-RELATED"/>
    <property type="match status" value="1"/>
</dbReference>
<feature type="transmembrane region" description="Helical" evidence="6">
    <location>
        <begin position="133"/>
        <end position="151"/>
    </location>
</feature>
<dbReference type="InterPro" id="IPR001851">
    <property type="entry name" value="ABC_transp_permease"/>
</dbReference>
<feature type="transmembrane region" description="Helical" evidence="6">
    <location>
        <begin position="259"/>
        <end position="292"/>
    </location>
</feature>
<sequence length="327" mass="33802">MGIVNANAAPAVRTKRLMRAETLNLLGLVGVLVLLFVIAASLSPSFLNTFNLINVLRQIALYGIVSIGLTVVIITSGIDLSVGSIVGVVSVSTALMLNSGLALPLTILVALAMGLVFGMVNGVGIAFGRIPPFIMTLGSMVMLRGLALTIADGRPIDLTNADPVFAIIGRGNLLGIPVSVWIFLSVALIVGYVLRYTQFGRNVFAVGSNVEAARLSGVNVAATRIKVYMLSGLLAALTAVIFVSRLTVGEPTAGTGLELEAIAIAVIGGTSLFGGQGSVVGTIVGAAILAILANIMNLVGISPFTQQMVKGAIIILAVSFELLRRHR</sequence>
<dbReference type="GO" id="GO:0022857">
    <property type="term" value="F:transmembrane transporter activity"/>
    <property type="evidence" value="ECO:0007669"/>
    <property type="project" value="InterPro"/>
</dbReference>
<keyword evidence="2" id="KW-1003">Cell membrane</keyword>
<evidence type="ECO:0000256" key="4">
    <source>
        <dbReference type="ARBA" id="ARBA00022989"/>
    </source>
</evidence>
<dbReference type="PANTHER" id="PTHR32196:SF72">
    <property type="entry name" value="RIBOSE IMPORT PERMEASE PROTEIN RBSC"/>
    <property type="match status" value="1"/>
</dbReference>
<feature type="transmembrane region" description="Helical" evidence="6">
    <location>
        <begin position="172"/>
        <end position="194"/>
    </location>
</feature>
<dbReference type="AlphaFoldDB" id="A0A2W5SJ29"/>
<dbReference type="CDD" id="cd06579">
    <property type="entry name" value="TM_PBP1_transp_AraH_like"/>
    <property type="match status" value="1"/>
</dbReference>
<comment type="caution">
    <text evidence="7">The sequence shown here is derived from an EMBL/GenBank/DDBJ whole genome shotgun (WGS) entry which is preliminary data.</text>
</comment>
<evidence type="ECO:0000256" key="6">
    <source>
        <dbReference type="SAM" id="Phobius"/>
    </source>
</evidence>
<gene>
    <name evidence="7" type="primary">rbsC</name>
    <name evidence="7" type="ORF">DI533_01125</name>
</gene>